<feature type="compositionally biased region" description="Polar residues" evidence="15">
    <location>
        <begin position="402"/>
        <end position="412"/>
    </location>
</feature>
<dbReference type="AlphaFoldDB" id="A0A9P8W4K4"/>
<name>A0A9P8W4K4_9HYPO</name>
<dbReference type="OrthoDB" id="438440at2759"/>
<keyword evidence="7" id="KW-0378">Hydrolase</keyword>
<dbReference type="GO" id="GO:0005886">
    <property type="term" value="C:plasma membrane"/>
    <property type="evidence" value="ECO:0007669"/>
    <property type="project" value="UniProtKB-SubCell"/>
</dbReference>
<dbReference type="EMBL" id="JAGPYM010000013">
    <property type="protein sequence ID" value="KAH6887909.1"/>
    <property type="molecule type" value="Genomic_DNA"/>
</dbReference>
<evidence type="ECO:0000256" key="7">
    <source>
        <dbReference type="ARBA" id="ARBA00022801"/>
    </source>
</evidence>
<keyword evidence="18" id="KW-1185">Reference proteome</keyword>
<dbReference type="EC" id="3.1.1.116" evidence="14"/>
<evidence type="ECO:0000256" key="5">
    <source>
        <dbReference type="ARBA" id="ARBA00022692"/>
    </source>
</evidence>
<evidence type="ECO:0000256" key="11">
    <source>
        <dbReference type="ARBA" id="ARBA00023098"/>
    </source>
</evidence>
<feature type="compositionally biased region" description="Polar residues" evidence="15">
    <location>
        <begin position="558"/>
        <end position="574"/>
    </location>
</feature>
<sequence length="1136" mass="125564">MDRRNIPPAPDVAPPQPGPTLLPTPVAQAVSLATRSTCLAIRLGSAAGYYGLGAARFTTLSSLELARSMVESVLSRAGRETLSRSSSDLATLDAESIIERSLENLHHAMTQVVFWTNAGFHFTNSTMSLASDFSQLFLSSLDQLLGSTDSSRAIASIITLIRREFQDSATGAKGEPVGVIDLTLGLCALAYLQRWCWKLPVEESRRHEYEEIIWDVVVLDDGERIDVQEEVSKTSRDRQLKTSHRRNSSSANTHSEFARGSYENLTHDEDIVLRRLKDQIADTLPSDTTLSISNSISTTQTITIDIDGPRPRSLPTVPGAEVVETRVARSPQSLHSEGRSTNQGPSYRVIYKLERSKVGTTTYQNRDDTPQIPKIEFSSAKDPISKVQSQETSRIPKKATQIIPSSPLSNREVTSKEPSGRQSRISSREVTKSITSPGQERAKKPKPPIPPFSPTTSTTQPKPDREANQKKPRAPLDNGAPRTRSDSSRQGSTGGRRILPKRKTDPFPTTKGTEKRGTLKQVLREGSQSFSNIWHKDSTAGDSRQPGKFKEPERKTVSSRLNSPKVSTPTTPTNELRPLLPTPSSDDDQDPELFPRSSSRASYVSVREYRRDSIVSQTDTYSVVTSPINSRPTSPTVARTEPPMEPHWPRSWNENNALNPGRPLSAVSHRRARSNIPSMYSLASNDSQSSLVLASYYQKSAYTADDALSVLRREGELDGVFPRAHVLRNITRYMRFSSASYGSNFLKFMGIGKEMPILRAWDGTHSDVRHFVHHTESDSNNILLASFVDPEGGSDSSGSTGTGVPLVHYISLDHDARTVVLACRGTLGFEDILADLTCDYDVLTWQGRSYKVHKGVHASARRLLYGGDGRVLVTLREALLEFPDYGLVLCGHSLGGAVTALLGVMLSEPNPAGTGFVTADEPHGCLNSVHSHESSQADHPCLPSRRPIHVYAYGPPGTMSMSLRKRTRGLITSIIHGHDIVPYLSLGTLRDAQAVAVAFKNDQHQAKMEIRKKIWQALQTGITDKWYRGSPVTSGEENLEWGLPLLQLLRNGMTNEKLSPPGEVLAVEAQRVLRRDAFLLSEEDHIGKPAQRIVLKYVKDVEKRFREMRFGTSMLMDHSPARYEEALDKLRLGVID</sequence>
<comment type="cofactor">
    <cofactor evidence="1">
        <name>Ca(2+)</name>
        <dbReference type="ChEBI" id="CHEBI:29108"/>
    </cofactor>
</comment>
<dbReference type="GO" id="GO:0016298">
    <property type="term" value="F:lipase activity"/>
    <property type="evidence" value="ECO:0007669"/>
    <property type="project" value="TreeGrafter"/>
</dbReference>
<keyword evidence="12" id="KW-0472">Membrane</keyword>
<comment type="subcellular location">
    <subcellularLocation>
        <location evidence="2">Cell membrane</location>
        <topology evidence="2">Multi-pass membrane protein</topology>
    </subcellularLocation>
</comment>
<feature type="compositionally biased region" description="Polar residues" evidence="15">
    <location>
        <begin position="330"/>
        <end position="345"/>
    </location>
</feature>
<feature type="region of interest" description="Disordered" evidence="15">
    <location>
        <begin position="325"/>
        <end position="348"/>
    </location>
</feature>
<evidence type="ECO:0000256" key="14">
    <source>
        <dbReference type="ARBA" id="ARBA00026104"/>
    </source>
</evidence>
<evidence type="ECO:0000256" key="4">
    <source>
        <dbReference type="ARBA" id="ARBA00022553"/>
    </source>
</evidence>
<dbReference type="GO" id="GO:0046340">
    <property type="term" value="P:diacylglycerol catabolic process"/>
    <property type="evidence" value="ECO:0007669"/>
    <property type="project" value="TreeGrafter"/>
</dbReference>
<dbReference type="InterPro" id="IPR029058">
    <property type="entry name" value="AB_hydrolase_fold"/>
</dbReference>
<dbReference type="Proteomes" id="UP000777438">
    <property type="component" value="Unassembled WGS sequence"/>
</dbReference>
<feature type="compositionally biased region" description="Pro residues" evidence="15">
    <location>
        <begin position="7"/>
        <end position="20"/>
    </location>
</feature>
<organism evidence="17 18">
    <name type="scientific">Thelonectria olida</name>
    <dbReference type="NCBI Taxonomy" id="1576542"/>
    <lineage>
        <taxon>Eukaryota</taxon>
        <taxon>Fungi</taxon>
        <taxon>Dikarya</taxon>
        <taxon>Ascomycota</taxon>
        <taxon>Pezizomycotina</taxon>
        <taxon>Sordariomycetes</taxon>
        <taxon>Hypocreomycetidae</taxon>
        <taxon>Hypocreales</taxon>
        <taxon>Nectriaceae</taxon>
        <taxon>Thelonectria</taxon>
    </lineage>
</organism>
<feature type="region of interest" description="Disordered" evidence="15">
    <location>
        <begin position="625"/>
        <end position="656"/>
    </location>
</feature>
<evidence type="ECO:0000313" key="18">
    <source>
        <dbReference type="Proteomes" id="UP000777438"/>
    </source>
</evidence>
<keyword evidence="11" id="KW-0443">Lipid metabolism</keyword>
<reference evidence="17 18" key="1">
    <citation type="journal article" date="2021" name="Nat. Commun.">
        <title>Genetic determinants of endophytism in the Arabidopsis root mycobiome.</title>
        <authorList>
            <person name="Mesny F."/>
            <person name="Miyauchi S."/>
            <person name="Thiergart T."/>
            <person name="Pickel B."/>
            <person name="Atanasova L."/>
            <person name="Karlsson M."/>
            <person name="Huettel B."/>
            <person name="Barry K.W."/>
            <person name="Haridas S."/>
            <person name="Chen C."/>
            <person name="Bauer D."/>
            <person name="Andreopoulos W."/>
            <person name="Pangilinan J."/>
            <person name="LaButti K."/>
            <person name="Riley R."/>
            <person name="Lipzen A."/>
            <person name="Clum A."/>
            <person name="Drula E."/>
            <person name="Henrissat B."/>
            <person name="Kohler A."/>
            <person name="Grigoriev I.V."/>
            <person name="Martin F.M."/>
            <person name="Hacquard S."/>
        </authorList>
    </citation>
    <scope>NUCLEOTIDE SEQUENCE [LARGE SCALE GENOMIC DNA]</scope>
    <source>
        <strain evidence="17 18">MPI-CAGE-CH-0241</strain>
    </source>
</reference>
<evidence type="ECO:0000256" key="1">
    <source>
        <dbReference type="ARBA" id="ARBA00001913"/>
    </source>
</evidence>
<keyword evidence="10" id="KW-1133">Transmembrane helix</keyword>
<evidence type="ECO:0000313" key="17">
    <source>
        <dbReference type="EMBL" id="KAH6887909.1"/>
    </source>
</evidence>
<evidence type="ECO:0000256" key="6">
    <source>
        <dbReference type="ARBA" id="ARBA00022723"/>
    </source>
</evidence>
<dbReference type="CDD" id="cd00519">
    <property type="entry name" value="Lipase_3"/>
    <property type="match status" value="1"/>
</dbReference>
<dbReference type="Pfam" id="PF01764">
    <property type="entry name" value="Lipase_3"/>
    <property type="match status" value="1"/>
</dbReference>
<evidence type="ECO:0000256" key="2">
    <source>
        <dbReference type="ARBA" id="ARBA00004651"/>
    </source>
</evidence>
<keyword evidence="9" id="KW-0442">Lipid degradation</keyword>
<evidence type="ECO:0000259" key="16">
    <source>
        <dbReference type="Pfam" id="PF01764"/>
    </source>
</evidence>
<keyword evidence="5" id="KW-0812">Transmembrane</keyword>
<keyword evidence="4" id="KW-0597">Phosphoprotein</keyword>
<accession>A0A9P8W4K4</accession>
<keyword evidence="3" id="KW-1003">Cell membrane</keyword>
<dbReference type="Gene3D" id="3.40.50.1820">
    <property type="entry name" value="alpha/beta hydrolase"/>
    <property type="match status" value="1"/>
</dbReference>
<evidence type="ECO:0000256" key="15">
    <source>
        <dbReference type="SAM" id="MobiDB-lite"/>
    </source>
</evidence>
<dbReference type="GO" id="GO:0046872">
    <property type="term" value="F:metal ion binding"/>
    <property type="evidence" value="ECO:0007669"/>
    <property type="project" value="UniProtKB-KW"/>
</dbReference>
<feature type="region of interest" description="Disordered" evidence="15">
    <location>
        <begin position="360"/>
        <end position="602"/>
    </location>
</feature>
<comment type="caution">
    <text evidence="17">The sequence shown here is derived from an EMBL/GenBank/DDBJ whole genome shotgun (WGS) entry which is preliminary data.</text>
</comment>
<feature type="compositionally biased region" description="Polar residues" evidence="15">
    <location>
        <begin position="625"/>
        <end position="637"/>
    </location>
</feature>
<feature type="compositionally biased region" description="Basic and acidic residues" evidence="15">
    <location>
        <begin position="230"/>
        <end position="240"/>
    </location>
</feature>
<feature type="domain" description="Fungal lipase-type" evidence="16">
    <location>
        <begin position="820"/>
        <end position="985"/>
    </location>
</feature>
<evidence type="ECO:0000256" key="10">
    <source>
        <dbReference type="ARBA" id="ARBA00022989"/>
    </source>
</evidence>
<dbReference type="SUPFAM" id="SSF53474">
    <property type="entry name" value="alpha/beta-Hydrolases"/>
    <property type="match status" value="1"/>
</dbReference>
<evidence type="ECO:0000256" key="9">
    <source>
        <dbReference type="ARBA" id="ARBA00022963"/>
    </source>
</evidence>
<dbReference type="PANTHER" id="PTHR45792">
    <property type="entry name" value="DIACYLGLYCEROL LIPASE HOMOLOG-RELATED"/>
    <property type="match status" value="1"/>
</dbReference>
<comment type="catalytic activity">
    <reaction evidence="13">
        <text>a 1,2-diacyl-sn-glycerol + H2O = a 2-acylglycerol + a fatty acid + H(+)</text>
        <dbReference type="Rhea" id="RHEA:33275"/>
        <dbReference type="ChEBI" id="CHEBI:15377"/>
        <dbReference type="ChEBI" id="CHEBI:15378"/>
        <dbReference type="ChEBI" id="CHEBI:17389"/>
        <dbReference type="ChEBI" id="CHEBI:17815"/>
        <dbReference type="ChEBI" id="CHEBI:28868"/>
        <dbReference type="EC" id="3.1.1.116"/>
    </reaction>
    <physiologicalReaction direction="left-to-right" evidence="13">
        <dbReference type="Rhea" id="RHEA:33276"/>
    </physiologicalReaction>
</comment>
<dbReference type="PANTHER" id="PTHR45792:SF7">
    <property type="entry name" value="PUTATIVE (AFU_ORTHOLOGUE AFUA_6G02710)-RELATED"/>
    <property type="match status" value="1"/>
</dbReference>
<proteinExistence type="predicted"/>
<evidence type="ECO:0000256" key="3">
    <source>
        <dbReference type="ARBA" id="ARBA00022475"/>
    </source>
</evidence>
<evidence type="ECO:0000256" key="8">
    <source>
        <dbReference type="ARBA" id="ARBA00022837"/>
    </source>
</evidence>
<evidence type="ECO:0000256" key="12">
    <source>
        <dbReference type="ARBA" id="ARBA00023136"/>
    </source>
</evidence>
<protein>
    <recommendedName>
        <fullName evidence="14">sn-1-specific diacylglycerol lipase</fullName>
        <ecNumber evidence="14">3.1.1.116</ecNumber>
    </recommendedName>
</protein>
<keyword evidence="6" id="KW-0479">Metal-binding</keyword>
<feature type="region of interest" description="Disordered" evidence="15">
    <location>
        <begin position="230"/>
        <end position="261"/>
    </location>
</feature>
<keyword evidence="8" id="KW-0106">Calcium</keyword>
<evidence type="ECO:0000256" key="13">
    <source>
        <dbReference type="ARBA" id="ARBA00024531"/>
    </source>
</evidence>
<gene>
    <name evidence="17" type="ORF">B0T10DRAFT_62280</name>
</gene>
<dbReference type="InterPro" id="IPR002921">
    <property type="entry name" value="Fungal_lipase-type"/>
</dbReference>
<feature type="region of interest" description="Disordered" evidence="15">
    <location>
        <begin position="1"/>
        <end position="20"/>
    </location>
</feature>
<dbReference type="GO" id="GO:0019369">
    <property type="term" value="P:arachidonate metabolic process"/>
    <property type="evidence" value="ECO:0007669"/>
    <property type="project" value="TreeGrafter"/>
</dbReference>
<dbReference type="InterPro" id="IPR052214">
    <property type="entry name" value="DAG_Lipase-Related"/>
</dbReference>